<evidence type="ECO:0000256" key="4">
    <source>
        <dbReference type="ARBA" id="ARBA00022989"/>
    </source>
</evidence>
<keyword evidence="3 6" id="KW-0812">Transmembrane</keyword>
<feature type="transmembrane region" description="Helical" evidence="6">
    <location>
        <begin position="504"/>
        <end position="525"/>
    </location>
</feature>
<dbReference type="PANTHER" id="PTHR31632:SF2">
    <property type="entry name" value="PLASMA MEMBRANE IRON PERMEASE"/>
    <property type="match status" value="1"/>
</dbReference>
<accession>A0A367WW18</accession>
<evidence type="ECO:0000256" key="2">
    <source>
        <dbReference type="ARBA" id="ARBA00008333"/>
    </source>
</evidence>
<feature type="transmembrane region" description="Helical" evidence="6">
    <location>
        <begin position="747"/>
        <end position="766"/>
    </location>
</feature>
<reference evidence="8 9" key="1">
    <citation type="submission" date="2014-07" db="EMBL/GenBank/DDBJ databases">
        <title>Draft genome sequence of Thalassospira profundimaris PR54-5.</title>
        <authorList>
            <person name="Lai Q."/>
            <person name="Shao Z."/>
        </authorList>
    </citation>
    <scope>NUCLEOTIDE SEQUENCE [LARGE SCALE GENOMIC DNA]</scope>
    <source>
        <strain evidence="8 9">PR54-5</strain>
    </source>
</reference>
<evidence type="ECO:0000256" key="7">
    <source>
        <dbReference type="SAM" id="SignalP"/>
    </source>
</evidence>
<gene>
    <name evidence="8" type="ORF">TH30_10875</name>
</gene>
<dbReference type="Pfam" id="PF03239">
    <property type="entry name" value="FTR1"/>
    <property type="match status" value="1"/>
</dbReference>
<evidence type="ECO:0000313" key="8">
    <source>
        <dbReference type="EMBL" id="RCK45653.1"/>
    </source>
</evidence>
<evidence type="ECO:0000256" key="5">
    <source>
        <dbReference type="ARBA" id="ARBA00023136"/>
    </source>
</evidence>
<comment type="caution">
    <text evidence="8">The sequence shown here is derived from an EMBL/GenBank/DDBJ whole genome shotgun (WGS) entry which is preliminary data.</text>
</comment>
<feature type="signal peptide" evidence="7">
    <location>
        <begin position="1"/>
        <end position="25"/>
    </location>
</feature>
<dbReference type="PANTHER" id="PTHR31632">
    <property type="entry name" value="IRON TRANSPORTER FTH1"/>
    <property type="match status" value="1"/>
</dbReference>
<protein>
    <recommendedName>
        <fullName evidence="10">Iron permease</fullName>
    </recommendedName>
</protein>
<feature type="transmembrane region" description="Helical" evidence="6">
    <location>
        <begin position="663"/>
        <end position="682"/>
    </location>
</feature>
<feature type="transmembrane region" description="Helical" evidence="6">
    <location>
        <begin position="537"/>
        <end position="561"/>
    </location>
</feature>
<dbReference type="EMBL" id="JPWI01000006">
    <property type="protein sequence ID" value="RCK45653.1"/>
    <property type="molecule type" value="Genomic_DNA"/>
</dbReference>
<evidence type="ECO:0000313" key="9">
    <source>
        <dbReference type="Proteomes" id="UP000252255"/>
    </source>
</evidence>
<evidence type="ECO:0000256" key="1">
    <source>
        <dbReference type="ARBA" id="ARBA00004141"/>
    </source>
</evidence>
<evidence type="ECO:0000256" key="3">
    <source>
        <dbReference type="ARBA" id="ARBA00022692"/>
    </source>
</evidence>
<comment type="subcellular location">
    <subcellularLocation>
        <location evidence="1">Membrane</location>
        <topology evidence="1">Multi-pass membrane protein</topology>
    </subcellularLocation>
</comment>
<dbReference type="OrthoDB" id="9779283at2"/>
<dbReference type="RefSeq" id="WP_114098064.1">
    <property type="nucleotide sequence ID" value="NZ_JPWI01000006.1"/>
</dbReference>
<comment type="similarity">
    <text evidence="2">Belongs to the oxidase-dependent Fe transporter (OFeT) (TC 9.A.10.1) family.</text>
</comment>
<name>A0A367WW18_9PROT</name>
<dbReference type="GO" id="GO:0015093">
    <property type="term" value="F:ferrous iron transmembrane transporter activity"/>
    <property type="evidence" value="ECO:0007669"/>
    <property type="project" value="TreeGrafter"/>
</dbReference>
<feature type="transmembrane region" description="Helical" evidence="6">
    <location>
        <begin position="624"/>
        <end position="643"/>
    </location>
</feature>
<dbReference type="Proteomes" id="UP000252255">
    <property type="component" value="Unassembled WGS sequence"/>
</dbReference>
<organism evidence="8 9">
    <name type="scientific">Thalassospira profundimaris</name>
    <dbReference type="NCBI Taxonomy" id="502049"/>
    <lineage>
        <taxon>Bacteria</taxon>
        <taxon>Pseudomonadati</taxon>
        <taxon>Pseudomonadota</taxon>
        <taxon>Alphaproteobacteria</taxon>
        <taxon>Rhodospirillales</taxon>
        <taxon>Thalassospiraceae</taxon>
        <taxon>Thalassospira</taxon>
    </lineage>
</organism>
<keyword evidence="7" id="KW-0732">Signal</keyword>
<dbReference type="InterPro" id="IPR004923">
    <property type="entry name" value="FTR1/Fip1/EfeU"/>
</dbReference>
<dbReference type="GO" id="GO:0033573">
    <property type="term" value="C:high-affinity iron permease complex"/>
    <property type="evidence" value="ECO:0007669"/>
    <property type="project" value="InterPro"/>
</dbReference>
<evidence type="ECO:0008006" key="10">
    <source>
        <dbReference type="Google" id="ProtNLM"/>
    </source>
</evidence>
<feature type="transmembrane region" description="Helical" evidence="6">
    <location>
        <begin position="573"/>
        <end position="594"/>
    </location>
</feature>
<proteinExistence type="inferred from homology"/>
<keyword evidence="5 6" id="KW-0472">Membrane</keyword>
<keyword evidence="4 6" id="KW-1133">Transmembrane helix</keyword>
<sequence length="774" mass="85168">MTPCIFRLALLTFVIIAAPLSNGFAQPNLAWQDAEELQSTSASLIRMMYRPVDHALEEKAAGKLARIQSLWNDHLAASFEIAVPDQARTVSDALIDYANAVSTWNPAKAASAHADIRTAILHGAFARTVDLLNSGDVETASQWLNIREYARTSRDTAASIAMREALAGRLSPLQTRDIIKTELLGIYASELRRELADARTHLAQNYTVQLAGTIARAQGLHRLLAGNITERLGPQKGTEISNIMTGLRTASGDDELETNLQHLQDLFATYAPTSLPQDELERRVRLLARFLNLIPLEYEKGVRDGEITIPFEYFEAQLFRDRAQMIYGDLGHDLSQRHPRSFDRLGTILDEMKYLISSKGNPEQIRNLATEGQEIIADTYGSDTANGGYKASLLLLPDLFDEILLIAQAGDWAEAELKRLEAYAFFDPDIEQRLVPRSPSLALKLESDFWEGSITEPGLGKLIADHGPLEPLKITVDRMKRQTTEASTILDTQLSSLGAFVQSLAILLREGLEAVLILACMIGALKSNGVKAKGPNGWLWPITLGITLALAGSFLLWFAVGKLFAMSTLQRELLEGGTALVAAAVLFYVTHWIFRKAYVGDWMAEIKHKVALTSDARKGDKQKFLGWFTLLSLAFLIVFREGFETVLFYEALLIDAPTLPVLGGLFTGTALSLVAAFAILGLETKLPITTFFRTTGILLAILCIMLVGSGIRGLQTAAIMSATPVSWFPDAPWLQLYFGLYPVTETLLAQGLLTAILIISLAIPAWSRIRTVKT</sequence>
<feature type="transmembrane region" description="Helical" evidence="6">
    <location>
        <begin position="694"/>
        <end position="727"/>
    </location>
</feature>
<evidence type="ECO:0000256" key="6">
    <source>
        <dbReference type="SAM" id="Phobius"/>
    </source>
</evidence>
<dbReference type="AlphaFoldDB" id="A0A367WW18"/>
<feature type="chain" id="PRO_5016746162" description="Iron permease" evidence="7">
    <location>
        <begin position="26"/>
        <end position="774"/>
    </location>
</feature>